<comment type="subcellular location">
    <subcellularLocation>
        <location evidence="1">Cytoplasm</location>
        <location evidence="1">Cytoskeleton</location>
    </subcellularLocation>
</comment>
<gene>
    <name evidence="7" type="ORF">EHS25_009528</name>
</gene>
<dbReference type="EMBL" id="RSCD01000008">
    <property type="protein sequence ID" value="RSH91229.1"/>
    <property type="molecule type" value="Genomic_DNA"/>
</dbReference>
<dbReference type="GO" id="GO:0007052">
    <property type="term" value="P:mitotic spindle organization"/>
    <property type="evidence" value="ECO:0007669"/>
    <property type="project" value="TreeGrafter"/>
</dbReference>
<evidence type="ECO:0000256" key="6">
    <source>
        <dbReference type="ARBA" id="ARBA00034687"/>
    </source>
</evidence>
<dbReference type="InterPro" id="IPR011004">
    <property type="entry name" value="Trimer_LpxA-like_sf"/>
</dbReference>
<accession>A0A427YJI8</accession>
<dbReference type="InterPro" id="IPR027777">
    <property type="entry name" value="DCTN6"/>
</dbReference>
<evidence type="ECO:0000256" key="1">
    <source>
        <dbReference type="ARBA" id="ARBA00004245"/>
    </source>
</evidence>
<dbReference type="PANTHER" id="PTHR13072:SF0">
    <property type="entry name" value="DYNACTIN SUBUNIT 6"/>
    <property type="match status" value="1"/>
</dbReference>
<keyword evidence="5" id="KW-0206">Cytoskeleton</keyword>
<reference evidence="7 8" key="1">
    <citation type="submission" date="2018-11" db="EMBL/GenBank/DDBJ databases">
        <title>Genome sequence of Saitozyma podzolica DSM 27192.</title>
        <authorList>
            <person name="Aliyu H."/>
            <person name="Gorte O."/>
            <person name="Ochsenreither K."/>
        </authorList>
    </citation>
    <scope>NUCLEOTIDE SEQUENCE [LARGE SCALE GENOMIC DNA]</scope>
    <source>
        <strain evidence="7 8">DSM 27192</strain>
    </source>
</reference>
<comment type="caution">
    <text evidence="7">The sequence shown here is derived from an EMBL/GenBank/DDBJ whole genome shotgun (WGS) entry which is preliminary data.</text>
</comment>
<evidence type="ECO:0000256" key="3">
    <source>
        <dbReference type="ARBA" id="ARBA00016573"/>
    </source>
</evidence>
<protein>
    <recommendedName>
        <fullName evidence="3">Dynactin subunit 6</fullName>
    </recommendedName>
</protein>
<dbReference type="OrthoDB" id="2355at2759"/>
<dbReference type="CDD" id="cd04646">
    <property type="entry name" value="LbH_Dynactin_6"/>
    <property type="match status" value="1"/>
</dbReference>
<dbReference type="GO" id="GO:0005869">
    <property type="term" value="C:dynactin complex"/>
    <property type="evidence" value="ECO:0007669"/>
    <property type="project" value="InterPro"/>
</dbReference>
<comment type="similarity">
    <text evidence="2">Belongs to the dynactin subunits 5/6 family. Dynactin subunit 6 subfamily.</text>
</comment>
<evidence type="ECO:0000256" key="2">
    <source>
        <dbReference type="ARBA" id="ARBA00007719"/>
    </source>
</evidence>
<dbReference type="SUPFAM" id="SSF51161">
    <property type="entry name" value="Trimeric LpxA-like enzymes"/>
    <property type="match status" value="1"/>
</dbReference>
<proteinExistence type="inferred from homology"/>
<evidence type="ECO:0000313" key="8">
    <source>
        <dbReference type="Proteomes" id="UP000279259"/>
    </source>
</evidence>
<dbReference type="Proteomes" id="UP000279259">
    <property type="component" value="Unassembled WGS sequence"/>
</dbReference>
<organism evidence="7 8">
    <name type="scientific">Saitozyma podzolica</name>
    <dbReference type="NCBI Taxonomy" id="1890683"/>
    <lineage>
        <taxon>Eukaryota</taxon>
        <taxon>Fungi</taxon>
        <taxon>Dikarya</taxon>
        <taxon>Basidiomycota</taxon>
        <taxon>Agaricomycotina</taxon>
        <taxon>Tremellomycetes</taxon>
        <taxon>Tremellales</taxon>
        <taxon>Trimorphomycetaceae</taxon>
        <taxon>Saitozyma</taxon>
    </lineage>
</organism>
<dbReference type="Gene3D" id="2.160.10.10">
    <property type="entry name" value="Hexapeptide repeat proteins"/>
    <property type="match status" value="1"/>
</dbReference>
<dbReference type="PANTHER" id="PTHR13072">
    <property type="entry name" value="DYNACTIN 6"/>
    <property type="match status" value="1"/>
</dbReference>
<keyword evidence="8" id="KW-1185">Reference proteome</keyword>
<dbReference type="GO" id="GO:0070840">
    <property type="term" value="F:dynein complex binding"/>
    <property type="evidence" value="ECO:0007669"/>
    <property type="project" value="TreeGrafter"/>
</dbReference>
<dbReference type="STRING" id="1890683.A0A427YJI8"/>
<comment type="function">
    <text evidence="6">Part of the dynactin complex that activates the molecular motor dynein for ultra-processive transport along microtubules.</text>
</comment>
<evidence type="ECO:0000256" key="4">
    <source>
        <dbReference type="ARBA" id="ARBA00022490"/>
    </source>
</evidence>
<keyword evidence="4" id="KW-0963">Cytoplasm</keyword>
<name>A0A427YJI8_9TREE</name>
<dbReference type="AlphaFoldDB" id="A0A427YJI8"/>
<evidence type="ECO:0000313" key="7">
    <source>
        <dbReference type="EMBL" id="RSH91229.1"/>
    </source>
</evidence>
<evidence type="ECO:0000256" key="5">
    <source>
        <dbReference type="ARBA" id="ARBA00023212"/>
    </source>
</evidence>
<sequence length="177" mass="18647">MSRGSSISTKITAHSTALIAQDSDLRGDITLGPGCIVHPKAAILALGGPIVIGADCVVEETAVIVNRGNTVMRIGKENHFMIGCRVESPSVGDHNAFQPRSRASSAVAISSHCTLGAGTILLALDPTLPPGQVETIPPYTVVYGAESERRIWDASCEATEMGLRANQVSYLREVLPK</sequence>